<evidence type="ECO:0000313" key="1">
    <source>
        <dbReference type="EMBL" id="KAJ3495346.1"/>
    </source>
</evidence>
<gene>
    <name evidence="1" type="ORF">NLG97_g3461</name>
</gene>
<dbReference type="Proteomes" id="UP001148737">
    <property type="component" value="Unassembled WGS sequence"/>
</dbReference>
<accession>A0ACC1R0P7</accession>
<organism evidence="1 2">
    <name type="scientific">Lecanicillium saksenae</name>
    <dbReference type="NCBI Taxonomy" id="468837"/>
    <lineage>
        <taxon>Eukaryota</taxon>
        <taxon>Fungi</taxon>
        <taxon>Dikarya</taxon>
        <taxon>Ascomycota</taxon>
        <taxon>Pezizomycotina</taxon>
        <taxon>Sordariomycetes</taxon>
        <taxon>Hypocreomycetidae</taxon>
        <taxon>Hypocreales</taxon>
        <taxon>Cordycipitaceae</taxon>
        <taxon>Lecanicillium</taxon>
    </lineage>
</organism>
<evidence type="ECO:0000313" key="2">
    <source>
        <dbReference type="Proteomes" id="UP001148737"/>
    </source>
</evidence>
<comment type="caution">
    <text evidence="1">The sequence shown here is derived from an EMBL/GenBank/DDBJ whole genome shotgun (WGS) entry which is preliminary data.</text>
</comment>
<proteinExistence type="predicted"/>
<protein>
    <submittedName>
        <fullName evidence="1">Uncharacterized protein</fullName>
    </submittedName>
</protein>
<sequence>MKSILVSIFASAALVACAPQSNIMPSPASTTLAPVPAATSAVGGDGGHAEGWGPDGDIYDDHGPFPTAHTKMALGEGGHAEGWGPEGDFYDVHVAFPKASATTGSLAGSEEQTSAST</sequence>
<dbReference type="EMBL" id="JANAKD010000291">
    <property type="protein sequence ID" value="KAJ3495346.1"/>
    <property type="molecule type" value="Genomic_DNA"/>
</dbReference>
<name>A0ACC1R0P7_9HYPO</name>
<reference evidence="1" key="1">
    <citation type="submission" date="2022-07" db="EMBL/GenBank/DDBJ databases">
        <title>Genome Sequence of Lecanicillium saksenae.</title>
        <authorList>
            <person name="Buettner E."/>
        </authorList>
    </citation>
    <scope>NUCLEOTIDE SEQUENCE</scope>
    <source>
        <strain evidence="1">VT-O1</strain>
    </source>
</reference>
<keyword evidence="2" id="KW-1185">Reference proteome</keyword>